<dbReference type="SUPFAM" id="SSF57667">
    <property type="entry name" value="beta-beta-alpha zinc fingers"/>
    <property type="match status" value="1"/>
</dbReference>
<comment type="subcellular location">
    <subcellularLocation>
        <location evidence="1">Nucleus</location>
    </subcellularLocation>
</comment>
<evidence type="ECO:0000259" key="13">
    <source>
        <dbReference type="PROSITE" id="PS50157"/>
    </source>
</evidence>
<feature type="domain" description="C2H2-type" evidence="13">
    <location>
        <begin position="1052"/>
        <end position="1080"/>
    </location>
</feature>
<dbReference type="SMART" id="SM00355">
    <property type="entry name" value="ZnF_C2H2"/>
    <property type="match status" value="7"/>
</dbReference>
<dbReference type="GO" id="GO:0000981">
    <property type="term" value="F:DNA-binding transcription factor activity, RNA polymerase II-specific"/>
    <property type="evidence" value="ECO:0007669"/>
    <property type="project" value="TreeGrafter"/>
</dbReference>
<protein>
    <submittedName>
        <fullName evidence="14">CSON001569 protein</fullName>
    </submittedName>
</protein>
<keyword evidence="2" id="KW-0479">Metal-binding</keyword>
<evidence type="ECO:0000256" key="7">
    <source>
        <dbReference type="ARBA" id="ARBA00023125"/>
    </source>
</evidence>
<evidence type="ECO:0000256" key="6">
    <source>
        <dbReference type="ARBA" id="ARBA00023015"/>
    </source>
</evidence>
<feature type="region of interest" description="Disordered" evidence="12">
    <location>
        <begin position="574"/>
        <end position="594"/>
    </location>
</feature>
<evidence type="ECO:0000256" key="3">
    <source>
        <dbReference type="ARBA" id="ARBA00022737"/>
    </source>
</evidence>
<feature type="compositionally biased region" description="Low complexity" evidence="12">
    <location>
        <begin position="584"/>
        <end position="594"/>
    </location>
</feature>
<dbReference type="EMBL" id="UFQT01000124">
    <property type="protein sequence ID" value="SSX20479.1"/>
    <property type="molecule type" value="Genomic_DNA"/>
</dbReference>
<dbReference type="Gene3D" id="3.30.160.60">
    <property type="entry name" value="Classic Zinc Finger"/>
    <property type="match status" value="2"/>
</dbReference>
<feature type="region of interest" description="Disordered" evidence="12">
    <location>
        <begin position="729"/>
        <end position="760"/>
    </location>
</feature>
<feature type="domain" description="C2H2-type" evidence="13">
    <location>
        <begin position="246"/>
        <end position="273"/>
    </location>
</feature>
<feature type="compositionally biased region" description="Basic residues" evidence="12">
    <location>
        <begin position="1107"/>
        <end position="1118"/>
    </location>
</feature>
<feature type="compositionally biased region" description="Low complexity" evidence="12">
    <location>
        <begin position="318"/>
        <end position="331"/>
    </location>
</feature>
<evidence type="ECO:0000256" key="8">
    <source>
        <dbReference type="ARBA" id="ARBA00023163"/>
    </source>
</evidence>
<evidence type="ECO:0000256" key="1">
    <source>
        <dbReference type="ARBA" id="ARBA00004123"/>
    </source>
</evidence>
<name>A0A336LUW5_CULSO</name>
<feature type="region of interest" description="Disordered" evidence="12">
    <location>
        <begin position="918"/>
        <end position="940"/>
    </location>
</feature>
<dbReference type="GO" id="GO:0000978">
    <property type="term" value="F:RNA polymerase II cis-regulatory region sequence-specific DNA binding"/>
    <property type="evidence" value="ECO:0007669"/>
    <property type="project" value="TreeGrafter"/>
</dbReference>
<dbReference type="InterPro" id="IPR050457">
    <property type="entry name" value="ZnFinger_BTB_dom_contain"/>
</dbReference>
<dbReference type="PANTHER" id="PTHR46105">
    <property type="entry name" value="AGAP004733-PA"/>
    <property type="match status" value="1"/>
</dbReference>
<feature type="compositionally biased region" description="Polar residues" evidence="12">
    <location>
        <begin position="574"/>
        <end position="583"/>
    </location>
</feature>
<dbReference type="InterPro" id="IPR036236">
    <property type="entry name" value="Znf_C2H2_sf"/>
</dbReference>
<proteinExistence type="predicted"/>
<dbReference type="AlphaFoldDB" id="A0A336LUW5"/>
<evidence type="ECO:0000256" key="2">
    <source>
        <dbReference type="ARBA" id="ARBA00022723"/>
    </source>
</evidence>
<keyword evidence="8" id="KW-0804">Transcription</keyword>
<feature type="compositionally biased region" description="Low complexity" evidence="12">
    <location>
        <begin position="729"/>
        <end position="759"/>
    </location>
</feature>
<dbReference type="PANTHER" id="PTHR46105:SF5">
    <property type="entry name" value="ZINC FINGER AND BTB DOMAIN-CONTAINING PROTEIN 44 ISOFORM X1"/>
    <property type="match status" value="1"/>
</dbReference>
<sequence>MATLLPTSQSTSVEAYEDMFKEITRKLYGEESAHGLYPHNTQVAQLAPGTPINPEGEQRSFTTLVSDRSLAQLEYENAIDNTFKTEDHLSTAYNLAALMQNGFPPPGAILNPVNFGTNNTSKQSTMNTVNNLLMGVNEDSKLKTAFAGITTSNNDDRWASTDELLASWNPGKITNFTTNSKNNLFKSVKQTVKQEPPCTVTDTSLIQNITNTLMNNTSNVQQNLTKTLTGSQVSVPNLPQATTKRYSCSSCPYSTDRRDLFTRHENIHKEEKPFHCYACLKQFNRADHVKKHFLRMHRDMTYDINKTRKVPAKNNFYNNSNQQQSTTQGNQNNVVQQQQLQQTQQQQLAQQLTGQLLQAQQQQQQQQQQQHQQQQQQNQQQIQLPNLIQTSNATTLNIPTSFSTSNIQLSTINNLQSTLNATMNQSLQQNVMNTLNGLAAVQQQTQQQQQSQVQQQQQNSILLQNNVTIKQEKPEKPSPPKKKSEKRFMCCYCSWSGADNWGLKRHLNTHTKPFVCLLCDYKAARSERLATHVFKVHNKKACNKCTFFADDQNQLMAHQLEAHPNDTRGSHRVTNTSNANNQPLSSNNLTNTINSTNNVNNTSTNNANVNNNSNNILIGNTNNSLNNTITGNVLRTLQNTFVPNVSSLSTVQNINSNNVVSTGNNLFGSLNPSVLSNSTIYSTNSVNNTTNILNNLNQQLTATSSSVNSNVNNWRINTNNIISVTLPTTANSSSTTTTTTTNTTNSSHNSSISISTTQTRQKHGAERLFAYFEADGSDPEDYNRQLAMQTLSRNKTSVAQDFHKAGGQEFGHNFRLSSNQHQQQGIDNTYNYNNNNNNNNNIINNQFKHNIHNKNVDMKVKATSCSPPAEPLSNNQSKRRRTTSYNNNDKENKSITNVFDKLYQKSIENFMQQIISIPSDDDEDDDSDANEKKSQSNSRLMEFLENNPDLTISRIKTSPQKKIETCLEASPESKRHNRKQSQPRKLIELPDVPKSFNIEALRDKHLNQLISETGLKCRECSKDKDCMTSSITYQSKAKLEFHRLWRHSEKKLKCKKCRTKFVKKYQLKLHVMLKHKKDDEKPRKGRGRGKGKKGQTVKNPKATSNTKKGKKKRRRRRY</sequence>
<evidence type="ECO:0000256" key="11">
    <source>
        <dbReference type="SAM" id="Coils"/>
    </source>
</evidence>
<keyword evidence="9" id="KW-0539">Nucleus</keyword>
<dbReference type="PROSITE" id="PS50157">
    <property type="entry name" value="ZINC_FINGER_C2H2_2"/>
    <property type="match status" value="3"/>
</dbReference>
<evidence type="ECO:0000313" key="14">
    <source>
        <dbReference type="EMBL" id="SSX20479.1"/>
    </source>
</evidence>
<keyword evidence="7" id="KW-0238">DNA-binding</keyword>
<evidence type="ECO:0000256" key="10">
    <source>
        <dbReference type="PROSITE-ProRule" id="PRU00042"/>
    </source>
</evidence>
<feature type="compositionally biased region" description="Polar residues" evidence="12">
    <location>
        <begin position="1096"/>
        <end position="1106"/>
    </location>
</feature>
<feature type="domain" description="C2H2-type" evidence="13">
    <location>
        <begin position="274"/>
        <end position="297"/>
    </location>
</feature>
<evidence type="ECO:0000256" key="9">
    <source>
        <dbReference type="ARBA" id="ARBA00023242"/>
    </source>
</evidence>
<organism evidence="14">
    <name type="scientific">Culicoides sonorensis</name>
    <name type="common">Biting midge</name>
    <dbReference type="NCBI Taxonomy" id="179676"/>
    <lineage>
        <taxon>Eukaryota</taxon>
        <taxon>Metazoa</taxon>
        <taxon>Ecdysozoa</taxon>
        <taxon>Arthropoda</taxon>
        <taxon>Hexapoda</taxon>
        <taxon>Insecta</taxon>
        <taxon>Pterygota</taxon>
        <taxon>Neoptera</taxon>
        <taxon>Endopterygota</taxon>
        <taxon>Diptera</taxon>
        <taxon>Nematocera</taxon>
        <taxon>Chironomoidea</taxon>
        <taxon>Ceratopogonidae</taxon>
        <taxon>Ceratopogoninae</taxon>
        <taxon>Culicoides</taxon>
        <taxon>Monoculicoides</taxon>
    </lineage>
</organism>
<keyword evidence="3" id="KW-0677">Repeat</keyword>
<feature type="region of interest" description="Disordered" evidence="12">
    <location>
        <begin position="1072"/>
        <end position="1118"/>
    </location>
</feature>
<feature type="compositionally biased region" description="Acidic residues" evidence="12">
    <location>
        <begin position="919"/>
        <end position="928"/>
    </location>
</feature>
<evidence type="ECO:0000256" key="4">
    <source>
        <dbReference type="ARBA" id="ARBA00022771"/>
    </source>
</evidence>
<evidence type="ECO:0000256" key="12">
    <source>
        <dbReference type="SAM" id="MobiDB-lite"/>
    </source>
</evidence>
<feature type="region of interest" description="Disordered" evidence="12">
    <location>
        <begin position="312"/>
        <end position="331"/>
    </location>
</feature>
<dbReference type="GO" id="GO:0005634">
    <property type="term" value="C:nucleus"/>
    <property type="evidence" value="ECO:0007669"/>
    <property type="project" value="UniProtKB-SubCell"/>
</dbReference>
<dbReference type="InterPro" id="IPR013087">
    <property type="entry name" value="Znf_C2H2_type"/>
</dbReference>
<dbReference type="OMA" id="HNAGNAF"/>
<dbReference type="VEuPathDB" id="VectorBase:CSON001569"/>
<accession>A0A336LUW5</accession>
<keyword evidence="6" id="KW-0805">Transcription regulation</keyword>
<feature type="compositionally biased region" description="Basic residues" evidence="12">
    <location>
        <begin position="1083"/>
        <end position="1095"/>
    </location>
</feature>
<dbReference type="PROSITE" id="PS00028">
    <property type="entry name" value="ZINC_FINGER_C2H2_1"/>
    <property type="match status" value="2"/>
</dbReference>
<keyword evidence="5" id="KW-0862">Zinc</keyword>
<evidence type="ECO:0000256" key="5">
    <source>
        <dbReference type="ARBA" id="ARBA00022833"/>
    </source>
</evidence>
<keyword evidence="4 10" id="KW-0863">Zinc-finger</keyword>
<reference evidence="14" key="1">
    <citation type="submission" date="2018-07" db="EMBL/GenBank/DDBJ databases">
        <authorList>
            <person name="Quirk P.G."/>
            <person name="Krulwich T.A."/>
        </authorList>
    </citation>
    <scope>NUCLEOTIDE SEQUENCE</scope>
</reference>
<feature type="region of interest" description="Disordered" evidence="12">
    <location>
        <begin position="862"/>
        <end position="892"/>
    </location>
</feature>
<keyword evidence="11" id="KW-0175">Coiled coil</keyword>
<gene>
    <name evidence="14" type="primary">CSON001569</name>
</gene>
<feature type="coiled-coil region" evidence="11">
    <location>
        <begin position="349"/>
        <end position="379"/>
    </location>
</feature>
<dbReference type="GO" id="GO:0008270">
    <property type="term" value="F:zinc ion binding"/>
    <property type="evidence" value="ECO:0007669"/>
    <property type="project" value="UniProtKB-KW"/>
</dbReference>
<feature type="region of interest" description="Disordered" evidence="12">
    <location>
        <begin position="465"/>
        <end position="484"/>
    </location>
</feature>